<evidence type="ECO:0000259" key="9">
    <source>
        <dbReference type="PROSITE" id="PS50850"/>
    </source>
</evidence>
<dbReference type="HOGENOM" id="CLU_001265_30_1_1"/>
<dbReference type="OrthoDB" id="6612291at2759"/>
<keyword evidence="3 7" id="KW-0813">Transport</keyword>
<keyword evidence="5 8" id="KW-1133">Transmembrane helix</keyword>
<dbReference type="AlphaFoldDB" id="A0A084GGF2"/>
<feature type="transmembrane region" description="Helical" evidence="8">
    <location>
        <begin position="12"/>
        <end position="30"/>
    </location>
</feature>
<dbReference type="PANTHER" id="PTHR48022:SF17">
    <property type="entry name" value="HEXOSE TRANSPORTER"/>
    <property type="match status" value="1"/>
</dbReference>
<evidence type="ECO:0000256" key="6">
    <source>
        <dbReference type="ARBA" id="ARBA00023136"/>
    </source>
</evidence>
<evidence type="ECO:0000256" key="8">
    <source>
        <dbReference type="SAM" id="Phobius"/>
    </source>
</evidence>
<dbReference type="PROSITE" id="PS50850">
    <property type="entry name" value="MFS"/>
    <property type="match status" value="1"/>
</dbReference>
<evidence type="ECO:0000313" key="10">
    <source>
        <dbReference type="EMBL" id="KEZ46414.1"/>
    </source>
</evidence>
<dbReference type="OMA" id="CSFAVHI"/>
<evidence type="ECO:0000256" key="4">
    <source>
        <dbReference type="ARBA" id="ARBA00022692"/>
    </source>
</evidence>
<accession>A0A084GGF2</accession>
<dbReference type="InterPro" id="IPR020846">
    <property type="entry name" value="MFS_dom"/>
</dbReference>
<evidence type="ECO:0000256" key="7">
    <source>
        <dbReference type="RuleBase" id="RU003346"/>
    </source>
</evidence>
<comment type="subcellular location">
    <subcellularLocation>
        <location evidence="1">Membrane</location>
        <topology evidence="1">Multi-pass membrane protein</topology>
    </subcellularLocation>
</comment>
<dbReference type="Proteomes" id="UP000028545">
    <property type="component" value="Unassembled WGS sequence"/>
</dbReference>
<evidence type="ECO:0000256" key="3">
    <source>
        <dbReference type="ARBA" id="ARBA00022448"/>
    </source>
</evidence>
<dbReference type="InterPro" id="IPR003663">
    <property type="entry name" value="Sugar/inositol_transpt"/>
</dbReference>
<comment type="caution">
    <text evidence="10">The sequence shown here is derived from an EMBL/GenBank/DDBJ whole genome shotgun (WGS) entry which is preliminary data.</text>
</comment>
<feature type="transmembrane region" description="Helical" evidence="8">
    <location>
        <begin position="100"/>
        <end position="119"/>
    </location>
</feature>
<dbReference type="InterPro" id="IPR036259">
    <property type="entry name" value="MFS_trans_sf"/>
</dbReference>
<sequence>MGILDVFEGTTPTGVACMLFASAGALLFGIDNGWWSTLLGSETFLRDYGSCTMVDGSEKCNLSTSQQSAGSAVQSAGVMIACLFAVYLNDHLGRRRAMQVTAIISLIGVTIELTSAAGAKARFDQFVVGKTLAAVAMGLCANIVPIYLAETSTAKARGAAVGLYQNVLMLGVIIASGTVYGSASRKDPSSYLIPIGLQAFPPIVMLAASPFLPESPRWLVWKQRLEDARMASDRLFGTATNNFSAVQYVNAIEAAIENDRSQTSQVNGWSDLVQGPDLRRLLIAVGVQCLQQAQGSSYMSNYIVSFLQAASVTNVFPVIMGINVIYYVSILTGHYLPDKFGRRPLMMSTSLFCGLTMLAVAIMNTVLVPATDASSNAAIALIFIWNIGFGIESPLIWIVTAESAPTRNRERVLAVAVFVGFGVSLLITSVSPFLQDEGYGNLQGKIGFIWSSFSFITAIWVFFFLPEMKGFSLEQLDYLYAKKTPTLKFSKIKFADEILADGQGGLKDGLKEAADSKHVEFGEKT</sequence>
<evidence type="ECO:0000256" key="5">
    <source>
        <dbReference type="ARBA" id="ARBA00022989"/>
    </source>
</evidence>
<evidence type="ECO:0000256" key="2">
    <source>
        <dbReference type="ARBA" id="ARBA00010992"/>
    </source>
</evidence>
<feature type="transmembrane region" description="Helical" evidence="8">
    <location>
        <begin position="306"/>
        <end position="328"/>
    </location>
</feature>
<keyword evidence="4 8" id="KW-0812">Transmembrane</keyword>
<dbReference type="PANTHER" id="PTHR48022">
    <property type="entry name" value="PLASTIDIC GLUCOSE TRANSPORTER 4"/>
    <property type="match status" value="1"/>
</dbReference>
<dbReference type="VEuPathDB" id="FungiDB:SAPIO_CDS0737"/>
<dbReference type="Gene3D" id="1.20.1250.20">
    <property type="entry name" value="MFS general substrate transporter like domains"/>
    <property type="match status" value="1"/>
</dbReference>
<gene>
    <name evidence="10" type="ORF">SAPIO_CDS0737</name>
</gene>
<feature type="transmembrane region" description="Helical" evidence="8">
    <location>
        <begin position="412"/>
        <end position="434"/>
    </location>
</feature>
<dbReference type="GeneID" id="27718889"/>
<dbReference type="SUPFAM" id="SSF103473">
    <property type="entry name" value="MFS general substrate transporter"/>
    <property type="match status" value="1"/>
</dbReference>
<keyword evidence="11" id="KW-1185">Reference proteome</keyword>
<feature type="transmembrane region" description="Helical" evidence="8">
    <location>
        <begin position="446"/>
        <end position="465"/>
    </location>
</feature>
<feature type="transmembrane region" description="Helical" evidence="8">
    <location>
        <begin position="131"/>
        <end position="149"/>
    </location>
</feature>
<comment type="similarity">
    <text evidence="2 7">Belongs to the major facilitator superfamily. Sugar transporter (TC 2.A.1.1) family.</text>
</comment>
<protein>
    <recommendedName>
        <fullName evidence="9">Major facilitator superfamily (MFS) profile domain-containing protein</fullName>
    </recommendedName>
</protein>
<feature type="transmembrane region" description="Helical" evidence="8">
    <location>
        <begin position="192"/>
        <end position="212"/>
    </location>
</feature>
<dbReference type="GO" id="GO:0005351">
    <property type="term" value="F:carbohydrate:proton symporter activity"/>
    <property type="evidence" value="ECO:0007669"/>
    <property type="project" value="TreeGrafter"/>
</dbReference>
<feature type="transmembrane region" description="Helical" evidence="8">
    <location>
        <begin position="349"/>
        <end position="371"/>
    </location>
</feature>
<dbReference type="InterPro" id="IPR005828">
    <property type="entry name" value="MFS_sugar_transport-like"/>
</dbReference>
<dbReference type="NCBIfam" id="TIGR00879">
    <property type="entry name" value="SP"/>
    <property type="match status" value="1"/>
</dbReference>
<evidence type="ECO:0000256" key="1">
    <source>
        <dbReference type="ARBA" id="ARBA00004141"/>
    </source>
</evidence>
<dbReference type="GO" id="GO:0016020">
    <property type="term" value="C:membrane"/>
    <property type="evidence" value="ECO:0007669"/>
    <property type="project" value="UniProtKB-SubCell"/>
</dbReference>
<reference evidence="10 11" key="1">
    <citation type="journal article" date="2014" name="Genome Announc.">
        <title>Draft genome sequence of the pathogenic fungus Scedosporium apiospermum.</title>
        <authorList>
            <person name="Vandeputte P."/>
            <person name="Ghamrawi S."/>
            <person name="Rechenmann M."/>
            <person name="Iltis A."/>
            <person name="Giraud S."/>
            <person name="Fleury M."/>
            <person name="Thornton C."/>
            <person name="Delhaes L."/>
            <person name="Meyer W."/>
            <person name="Papon N."/>
            <person name="Bouchara J.P."/>
        </authorList>
    </citation>
    <scope>NUCLEOTIDE SEQUENCE [LARGE SCALE GENOMIC DNA]</scope>
    <source>
        <strain evidence="10 11">IHEM 14462</strain>
    </source>
</reference>
<feature type="domain" description="Major facilitator superfamily (MFS) profile" evidence="9">
    <location>
        <begin position="17"/>
        <end position="469"/>
    </location>
</feature>
<keyword evidence="6 8" id="KW-0472">Membrane</keyword>
<evidence type="ECO:0000313" key="11">
    <source>
        <dbReference type="Proteomes" id="UP000028545"/>
    </source>
</evidence>
<feature type="transmembrane region" description="Helical" evidence="8">
    <location>
        <begin position="161"/>
        <end position="180"/>
    </location>
</feature>
<dbReference type="Pfam" id="PF00083">
    <property type="entry name" value="Sugar_tr"/>
    <property type="match status" value="1"/>
</dbReference>
<name>A0A084GGF2_PSEDA</name>
<dbReference type="RefSeq" id="XP_016646213.1">
    <property type="nucleotide sequence ID" value="XM_016783447.1"/>
</dbReference>
<dbReference type="InterPro" id="IPR050360">
    <property type="entry name" value="MFS_Sugar_Transporters"/>
</dbReference>
<dbReference type="EMBL" id="JOWA01000033">
    <property type="protein sequence ID" value="KEZ46414.1"/>
    <property type="molecule type" value="Genomic_DNA"/>
</dbReference>
<dbReference type="KEGG" id="sapo:SAPIO_CDS0737"/>
<proteinExistence type="inferred from homology"/>
<organism evidence="10 11">
    <name type="scientific">Pseudallescheria apiosperma</name>
    <name type="common">Scedosporium apiospermum</name>
    <dbReference type="NCBI Taxonomy" id="563466"/>
    <lineage>
        <taxon>Eukaryota</taxon>
        <taxon>Fungi</taxon>
        <taxon>Dikarya</taxon>
        <taxon>Ascomycota</taxon>
        <taxon>Pezizomycotina</taxon>
        <taxon>Sordariomycetes</taxon>
        <taxon>Hypocreomycetidae</taxon>
        <taxon>Microascales</taxon>
        <taxon>Microascaceae</taxon>
        <taxon>Scedosporium</taxon>
    </lineage>
</organism>
<feature type="transmembrane region" description="Helical" evidence="8">
    <location>
        <begin position="377"/>
        <end position="400"/>
    </location>
</feature>